<reference evidence="8" key="1">
    <citation type="submission" date="2019-03" db="EMBL/GenBank/DDBJ databases">
        <title>Single cell metagenomics reveals metabolic interactions within the superorganism composed of flagellate Streblomastix strix and complex community of Bacteroidetes bacteria on its surface.</title>
        <authorList>
            <person name="Treitli S.C."/>
            <person name="Kolisko M."/>
            <person name="Husnik F."/>
            <person name="Keeling P."/>
            <person name="Hampl V."/>
        </authorList>
    </citation>
    <scope>NUCLEOTIDE SEQUENCE</scope>
    <source>
        <strain evidence="8">STM</strain>
    </source>
</reference>
<evidence type="ECO:0000256" key="1">
    <source>
        <dbReference type="ARBA" id="ARBA00001946"/>
    </source>
</evidence>
<feature type="domain" description="PIN" evidence="7">
    <location>
        <begin position="6"/>
        <end position="119"/>
    </location>
</feature>
<comment type="similarity">
    <text evidence="6">Belongs to the PINc/VapC protein family.</text>
</comment>
<dbReference type="GO" id="GO:0004518">
    <property type="term" value="F:nuclease activity"/>
    <property type="evidence" value="ECO:0007669"/>
    <property type="project" value="UniProtKB-KW"/>
</dbReference>
<dbReference type="GO" id="GO:0046872">
    <property type="term" value="F:metal ion binding"/>
    <property type="evidence" value="ECO:0007669"/>
    <property type="project" value="UniProtKB-KW"/>
</dbReference>
<dbReference type="InterPro" id="IPR002716">
    <property type="entry name" value="PIN_dom"/>
</dbReference>
<keyword evidence="5" id="KW-0460">Magnesium</keyword>
<comment type="caution">
    <text evidence="8">The sequence shown here is derived from an EMBL/GenBank/DDBJ whole genome shotgun (WGS) entry which is preliminary data.</text>
</comment>
<dbReference type="CDD" id="cd18738">
    <property type="entry name" value="PIN_VapC4-5_FitB-like"/>
    <property type="match status" value="1"/>
</dbReference>
<name>A0A5J4QEX1_9ZZZZ</name>
<dbReference type="InterPro" id="IPR029060">
    <property type="entry name" value="PIN-like_dom_sf"/>
</dbReference>
<evidence type="ECO:0000256" key="6">
    <source>
        <dbReference type="ARBA" id="ARBA00038093"/>
    </source>
</evidence>
<dbReference type="PANTHER" id="PTHR33653">
    <property type="entry name" value="RIBONUCLEASE VAPC2"/>
    <property type="match status" value="1"/>
</dbReference>
<dbReference type="Pfam" id="PF01850">
    <property type="entry name" value="PIN"/>
    <property type="match status" value="1"/>
</dbReference>
<evidence type="ECO:0000259" key="7">
    <source>
        <dbReference type="Pfam" id="PF01850"/>
    </source>
</evidence>
<dbReference type="EMBL" id="SNRY01003544">
    <property type="protein sequence ID" value="KAA6320586.1"/>
    <property type="molecule type" value="Genomic_DNA"/>
</dbReference>
<evidence type="ECO:0000256" key="4">
    <source>
        <dbReference type="ARBA" id="ARBA00022801"/>
    </source>
</evidence>
<evidence type="ECO:0000313" key="8">
    <source>
        <dbReference type="EMBL" id="KAA6320586.1"/>
    </source>
</evidence>
<evidence type="ECO:0000256" key="2">
    <source>
        <dbReference type="ARBA" id="ARBA00022722"/>
    </source>
</evidence>
<dbReference type="AlphaFoldDB" id="A0A5J4QEX1"/>
<gene>
    <name evidence="8" type="ORF">EZS27_029658</name>
</gene>
<comment type="cofactor">
    <cofactor evidence="1">
        <name>Mg(2+)</name>
        <dbReference type="ChEBI" id="CHEBI:18420"/>
    </cofactor>
</comment>
<dbReference type="SUPFAM" id="SSF88723">
    <property type="entry name" value="PIN domain-like"/>
    <property type="match status" value="1"/>
</dbReference>
<sequence length="129" mass="14697">MEEIVYLIDTNAVIDYLEKRLPAIGMDFMSFVMGAVPAISIITKIELLSFNASAEHHRQLTDFLYKVNVLTLTDDIVDKCIDIRNQRKIDLPDAVIATTALVYHRVLISRNVSDFKKIQGLQVIDPHRL</sequence>
<keyword evidence="2" id="KW-0540">Nuclease</keyword>
<proteinExistence type="inferred from homology"/>
<protein>
    <recommendedName>
        <fullName evidence="7">PIN domain-containing protein</fullName>
    </recommendedName>
</protein>
<dbReference type="GO" id="GO:0016787">
    <property type="term" value="F:hydrolase activity"/>
    <property type="evidence" value="ECO:0007669"/>
    <property type="project" value="UniProtKB-KW"/>
</dbReference>
<accession>A0A5J4QEX1</accession>
<evidence type="ECO:0000256" key="5">
    <source>
        <dbReference type="ARBA" id="ARBA00022842"/>
    </source>
</evidence>
<evidence type="ECO:0000256" key="3">
    <source>
        <dbReference type="ARBA" id="ARBA00022723"/>
    </source>
</evidence>
<dbReference type="Gene3D" id="3.40.50.1010">
    <property type="entry name" value="5'-nuclease"/>
    <property type="match status" value="1"/>
</dbReference>
<keyword evidence="4" id="KW-0378">Hydrolase</keyword>
<organism evidence="8">
    <name type="scientific">termite gut metagenome</name>
    <dbReference type="NCBI Taxonomy" id="433724"/>
    <lineage>
        <taxon>unclassified sequences</taxon>
        <taxon>metagenomes</taxon>
        <taxon>organismal metagenomes</taxon>
    </lineage>
</organism>
<dbReference type="InterPro" id="IPR050556">
    <property type="entry name" value="Type_II_TA_system_RNase"/>
</dbReference>
<dbReference type="PANTHER" id="PTHR33653:SF1">
    <property type="entry name" value="RIBONUCLEASE VAPC2"/>
    <property type="match status" value="1"/>
</dbReference>
<keyword evidence="3" id="KW-0479">Metal-binding</keyword>